<accession>A0ABQ7YJ32</accession>
<evidence type="ECO:0000313" key="2">
    <source>
        <dbReference type="EMBL" id="KAH0867627.1"/>
    </source>
</evidence>
<reference evidence="2 3" key="1">
    <citation type="submission" date="2021-05" db="EMBL/GenBank/DDBJ databases">
        <title>Genome Assembly of Synthetic Allotetraploid Brassica napus Reveals Homoeologous Exchanges between Subgenomes.</title>
        <authorList>
            <person name="Davis J.T."/>
        </authorList>
    </citation>
    <scope>NUCLEOTIDE SEQUENCE [LARGE SCALE GENOMIC DNA]</scope>
    <source>
        <strain evidence="3">cv. Da-Ae</strain>
        <tissue evidence="2">Seedling</tissue>
    </source>
</reference>
<sequence>VYEFPVVRLFLMMLYAVLELHLIGLSQSLVDFYVVFFVVGLPSIVSARLCFQDLVFGDLTFILVFSLCSLILLHFSSPVASLVALQFAMFDTPGLDSVFFRSFVVLHWHGRL</sequence>
<evidence type="ECO:0000313" key="3">
    <source>
        <dbReference type="Proteomes" id="UP000824890"/>
    </source>
</evidence>
<dbReference type="EMBL" id="JAGKQM010000017">
    <property type="protein sequence ID" value="KAH0867627.1"/>
    <property type="molecule type" value="Genomic_DNA"/>
</dbReference>
<name>A0ABQ7YJ32_BRANA</name>
<comment type="caution">
    <text evidence="2">The sequence shown here is derived from an EMBL/GenBank/DDBJ whole genome shotgun (WGS) entry which is preliminary data.</text>
</comment>
<evidence type="ECO:0000256" key="1">
    <source>
        <dbReference type="SAM" id="Phobius"/>
    </source>
</evidence>
<feature type="transmembrane region" description="Helical" evidence="1">
    <location>
        <begin position="32"/>
        <end position="49"/>
    </location>
</feature>
<keyword evidence="1" id="KW-0812">Transmembrane</keyword>
<keyword evidence="1" id="KW-1133">Transmembrane helix</keyword>
<feature type="non-terminal residue" evidence="2">
    <location>
        <position position="112"/>
    </location>
</feature>
<proteinExistence type="predicted"/>
<keyword evidence="3" id="KW-1185">Reference proteome</keyword>
<feature type="transmembrane region" description="Helical" evidence="1">
    <location>
        <begin position="61"/>
        <end position="85"/>
    </location>
</feature>
<feature type="transmembrane region" description="Helical" evidence="1">
    <location>
        <begin position="6"/>
        <end position="25"/>
    </location>
</feature>
<protein>
    <submittedName>
        <fullName evidence="2">Uncharacterized protein</fullName>
    </submittedName>
</protein>
<gene>
    <name evidence="2" type="ORF">HID58_074649</name>
</gene>
<feature type="non-terminal residue" evidence="2">
    <location>
        <position position="1"/>
    </location>
</feature>
<keyword evidence="1" id="KW-0472">Membrane</keyword>
<organism evidence="2 3">
    <name type="scientific">Brassica napus</name>
    <name type="common">Rape</name>
    <dbReference type="NCBI Taxonomy" id="3708"/>
    <lineage>
        <taxon>Eukaryota</taxon>
        <taxon>Viridiplantae</taxon>
        <taxon>Streptophyta</taxon>
        <taxon>Embryophyta</taxon>
        <taxon>Tracheophyta</taxon>
        <taxon>Spermatophyta</taxon>
        <taxon>Magnoliopsida</taxon>
        <taxon>eudicotyledons</taxon>
        <taxon>Gunneridae</taxon>
        <taxon>Pentapetalae</taxon>
        <taxon>rosids</taxon>
        <taxon>malvids</taxon>
        <taxon>Brassicales</taxon>
        <taxon>Brassicaceae</taxon>
        <taxon>Brassiceae</taxon>
        <taxon>Brassica</taxon>
    </lineage>
</organism>
<dbReference type="Proteomes" id="UP000824890">
    <property type="component" value="Unassembled WGS sequence"/>
</dbReference>